<reference evidence="8" key="2">
    <citation type="submission" date="2020-09" db="EMBL/GenBank/DDBJ databases">
        <authorList>
            <person name="Sun Q."/>
            <person name="Zhou Y."/>
        </authorList>
    </citation>
    <scope>NUCLEOTIDE SEQUENCE</scope>
    <source>
        <strain evidence="8">CGMCC 1.15388</strain>
    </source>
</reference>
<comment type="subcellular location">
    <subcellularLocation>
        <location evidence="1">Membrane</location>
        <topology evidence="1">Lipid-anchor</topology>
    </subcellularLocation>
</comment>
<feature type="chain" id="PRO_5039289914" evidence="7">
    <location>
        <begin position="31"/>
        <end position="294"/>
    </location>
</feature>
<protein>
    <submittedName>
        <fullName evidence="8">Lipoprotein</fullName>
    </submittedName>
</protein>
<proteinExistence type="inferred from homology"/>
<evidence type="ECO:0000256" key="3">
    <source>
        <dbReference type="ARBA" id="ARBA00022729"/>
    </source>
</evidence>
<dbReference type="AlphaFoldDB" id="A0A917ALE0"/>
<evidence type="ECO:0000313" key="9">
    <source>
        <dbReference type="Proteomes" id="UP000633136"/>
    </source>
</evidence>
<evidence type="ECO:0000256" key="1">
    <source>
        <dbReference type="ARBA" id="ARBA00004635"/>
    </source>
</evidence>
<dbReference type="GO" id="GO:0016020">
    <property type="term" value="C:membrane"/>
    <property type="evidence" value="ECO:0007669"/>
    <property type="project" value="UniProtKB-SubCell"/>
</dbReference>
<dbReference type="PANTHER" id="PTHR30429:SF0">
    <property type="entry name" value="METHIONINE-BINDING LIPOPROTEIN METQ"/>
    <property type="match status" value="1"/>
</dbReference>
<comment type="similarity">
    <text evidence="2">Belongs to the NlpA lipoprotein family.</text>
</comment>
<keyword evidence="5" id="KW-0564">Palmitate</keyword>
<accession>A0A917ALE0</accession>
<evidence type="ECO:0000256" key="7">
    <source>
        <dbReference type="SAM" id="SignalP"/>
    </source>
</evidence>
<evidence type="ECO:0000256" key="2">
    <source>
        <dbReference type="ARBA" id="ARBA00008973"/>
    </source>
</evidence>
<organism evidence="8 9">
    <name type="scientific">Nesterenkonia cremea</name>
    <dbReference type="NCBI Taxonomy" id="1882340"/>
    <lineage>
        <taxon>Bacteria</taxon>
        <taxon>Bacillati</taxon>
        <taxon>Actinomycetota</taxon>
        <taxon>Actinomycetes</taxon>
        <taxon>Micrococcales</taxon>
        <taxon>Micrococcaceae</taxon>
        <taxon>Nesterenkonia</taxon>
    </lineage>
</organism>
<reference evidence="8" key="1">
    <citation type="journal article" date="2014" name="Int. J. Syst. Evol. Microbiol.">
        <title>Complete genome sequence of Corynebacterium casei LMG S-19264T (=DSM 44701T), isolated from a smear-ripened cheese.</title>
        <authorList>
            <consortium name="US DOE Joint Genome Institute (JGI-PGF)"/>
            <person name="Walter F."/>
            <person name="Albersmeier A."/>
            <person name="Kalinowski J."/>
            <person name="Ruckert C."/>
        </authorList>
    </citation>
    <scope>NUCLEOTIDE SEQUENCE</scope>
    <source>
        <strain evidence="8">CGMCC 1.15388</strain>
    </source>
</reference>
<dbReference type="PANTHER" id="PTHR30429">
    <property type="entry name" value="D-METHIONINE-BINDING LIPOPROTEIN METQ"/>
    <property type="match status" value="1"/>
</dbReference>
<comment type="caution">
    <text evidence="8">The sequence shown here is derived from an EMBL/GenBank/DDBJ whole genome shotgun (WGS) entry which is preliminary data.</text>
</comment>
<evidence type="ECO:0000256" key="5">
    <source>
        <dbReference type="ARBA" id="ARBA00023139"/>
    </source>
</evidence>
<keyword evidence="6 8" id="KW-0449">Lipoprotein</keyword>
<dbReference type="Pfam" id="PF03180">
    <property type="entry name" value="Lipoprotein_9"/>
    <property type="match status" value="1"/>
</dbReference>
<evidence type="ECO:0000256" key="4">
    <source>
        <dbReference type="ARBA" id="ARBA00023136"/>
    </source>
</evidence>
<evidence type="ECO:0000313" key="8">
    <source>
        <dbReference type="EMBL" id="GGE60420.1"/>
    </source>
</evidence>
<feature type="signal peptide" evidence="7">
    <location>
        <begin position="1"/>
        <end position="30"/>
    </location>
</feature>
<gene>
    <name evidence="8" type="ORF">GCM10011401_04140</name>
</gene>
<dbReference type="Gene3D" id="3.40.190.10">
    <property type="entry name" value="Periplasmic binding protein-like II"/>
    <property type="match status" value="2"/>
</dbReference>
<dbReference type="InterPro" id="IPR004872">
    <property type="entry name" value="Lipoprotein_NlpA"/>
</dbReference>
<keyword evidence="3 7" id="KW-0732">Signal</keyword>
<sequence>MSDHSYAPARLKLTAAGAAALMAVSGCGLAGDDENTISIIVTESAPFQEPTEIAAELLAEEGYELDIRYVTDINIPNQSVQDGEYDANYFQHLAYLENFNRSNDTDIAPAFSVYYAPAGIFSLEHDSLEDLPDGAQLNLPVDPSNNGRALQLLADEGLIEIDEDVPVIELTQGDITSNPKNLDFVETDQQEGARALSDVDAGFAFVRLVAEAGHDVGDTELAIEDGRDEVRTPFTCVVAVNPDDVTSEEAELLQEAFQSEEVEQWFEDYQGGVVDYDGSIAIDNAEETWQEFQG</sequence>
<name>A0A917ALE0_9MICC</name>
<keyword evidence="4" id="KW-0472">Membrane</keyword>
<dbReference type="EMBL" id="BMIS01000001">
    <property type="protein sequence ID" value="GGE60420.1"/>
    <property type="molecule type" value="Genomic_DNA"/>
</dbReference>
<dbReference type="Proteomes" id="UP000633136">
    <property type="component" value="Unassembled WGS sequence"/>
</dbReference>
<dbReference type="SUPFAM" id="SSF53850">
    <property type="entry name" value="Periplasmic binding protein-like II"/>
    <property type="match status" value="1"/>
</dbReference>
<evidence type="ECO:0000256" key="6">
    <source>
        <dbReference type="ARBA" id="ARBA00023288"/>
    </source>
</evidence>
<keyword evidence="9" id="KW-1185">Reference proteome</keyword>
<dbReference type="RefSeq" id="WP_188682382.1">
    <property type="nucleotide sequence ID" value="NZ_BMIS01000001.1"/>
</dbReference>